<proteinExistence type="inferred from homology"/>
<comment type="caution">
    <text evidence="12">The sequence shown here is derived from an EMBL/GenBank/DDBJ whole genome shotgun (WGS) entry which is preliminary data.</text>
</comment>
<keyword evidence="4 10" id="KW-0677">Repeat</keyword>
<feature type="binding site" evidence="8">
    <location>
        <begin position="200"/>
        <end position="207"/>
    </location>
    <ligand>
        <name>GTP</name>
        <dbReference type="ChEBI" id="CHEBI:37565"/>
        <label>2</label>
    </ligand>
</feature>
<evidence type="ECO:0000256" key="2">
    <source>
        <dbReference type="ARBA" id="ARBA00020953"/>
    </source>
</evidence>
<dbReference type="HAMAP" id="MF_00195">
    <property type="entry name" value="GTPase_Der"/>
    <property type="match status" value="1"/>
</dbReference>
<comment type="similarity">
    <text evidence="1 8 9 10">Belongs to the TRAFAC class TrmE-Era-EngA-EngB-Septin-like GTPase superfamily. EngA (Der) GTPase family.</text>
</comment>
<evidence type="ECO:0000259" key="11">
    <source>
        <dbReference type="PROSITE" id="PS51712"/>
    </source>
</evidence>
<dbReference type="InterPro" id="IPR005225">
    <property type="entry name" value="Small_GTP-bd"/>
</dbReference>
<keyword evidence="13" id="KW-1185">Reference proteome</keyword>
<comment type="subunit">
    <text evidence="8">Associates with the 50S ribosomal subunit.</text>
</comment>
<dbReference type="Gene3D" id="3.40.50.300">
    <property type="entry name" value="P-loop containing nucleotide triphosphate hydrolases"/>
    <property type="match status" value="2"/>
</dbReference>
<feature type="binding site" evidence="8">
    <location>
        <begin position="312"/>
        <end position="315"/>
    </location>
    <ligand>
        <name>GTP</name>
        <dbReference type="ChEBI" id="CHEBI:37565"/>
        <label>2</label>
    </ligand>
</feature>
<name>A0ABN0P158_TRELE</name>
<evidence type="ECO:0000256" key="9">
    <source>
        <dbReference type="PROSITE-ProRule" id="PRU01049"/>
    </source>
</evidence>
<evidence type="ECO:0000256" key="4">
    <source>
        <dbReference type="ARBA" id="ARBA00022737"/>
    </source>
</evidence>
<keyword evidence="3 8" id="KW-0690">Ribosome biogenesis</keyword>
<evidence type="ECO:0000256" key="6">
    <source>
        <dbReference type="ARBA" id="ARBA00023134"/>
    </source>
</evidence>
<evidence type="ECO:0000256" key="3">
    <source>
        <dbReference type="ARBA" id="ARBA00022517"/>
    </source>
</evidence>
<dbReference type="InterPro" id="IPR015946">
    <property type="entry name" value="KH_dom-like_a/b"/>
</dbReference>
<dbReference type="Pfam" id="PF01926">
    <property type="entry name" value="MMR_HSR1"/>
    <property type="match status" value="2"/>
</dbReference>
<evidence type="ECO:0000256" key="5">
    <source>
        <dbReference type="ARBA" id="ARBA00022741"/>
    </source>
</evidence>
<dbReference type="RefSeq" id="WP_021686576.1">
    <property type="nucleotide sequence ID" value="NZ_KI260561.1"/>
</dbReference>
<dbReference type="Gene3D" id="3.30.300.20">
    <property type="match status" value="1"/>
</dbReference>
<feature type="binding site" evidence="8">
    <location>
        <begin position="22"/>
        <end position="29"/>
    </location>
    <ligand>
        <name>GTP</name>
        <dbReference type="ChEBI" id="CHEBI:37565"/>
        <label>1</label>
    </ligand>
</feature>
<dbReference type="NCBIfam" id="TIGR00231">
    <property type="entry name" value="small_GTP"/>
    <property type="match status" value="2"/>
</dbReference>
<dbReference type="PANTHER" id="PTHR43834:SF6">
    <property type="entry name" value="GTPASE DER"/>
    <property type="match status" value="1"/>
</dbReference>
<evidence type="ECO:0000313" key="12">
    <source>
        <dbReference type="EMBL" id="ERJ94202.1"/>
    </source>
</evidence>
<accession>A0ABN0P158</accession>
<dbReference type="PROSITE" id="PS51712">
    <property type="entry name" value="G_ENGA"/>
    <property type="match status" value="1"/>
</dbReference>
<dbReference type="Pfam" id="PF14714">
    <property type="entry name" value="KH_dom-like"/>
    <property type="match status" value="1"/>
</dbReference>
<sequence length="463" mass="52332">METTTNTAEFTYRNVPLIVIAGRPNVGKSTLFNRLLHKRRVITDPTPGVTRDPVEETAYIQEKPVRIMDTGGFKLTRTVNTSEAFLDDLVVQKTLDALKKADLILLLLDASLITPEDEEFIALIRPYWDRVIAAVNKTEGGRFEQEAWNLQRFGFKHMLCISAEHGDRIPELLDLLVSHLDFSKIEKEEEKQYIKIAVMGKPNTGKSTLCNRLTGSDASIVSDYAGTTRDVVEGKFSFKGKNFVVLDTAGIRRKAKVKENVEYYSVNRAIKTLDKADVMLYLMDAAEGLTEQDKKVIALAHERGRAIVFVLNKWDMQVQDKKTVREAENNIRIMFAHMAYAPIVEISAKEGTGIKDLLNTVLQLYKQLNRKIDTGPLNTALSQWVASYPPPASKSSHFSIRYAVQTSTNPVSFLLFVTKPESVPSAYEAYLKNKIRSDLGFSHIPVTMELKASRRKWEQRDRG</sequence>
<gene>
    <name evidence="8" type="primary">der</name>
    <name evidence="12" type="ORF">HMPREF9193_00171</name>
</gene>
<dbReference type="PANTHER" id="PTHR43834">
    <property type="entry name" value="GTPASE DER"/>
    <property type="match status" value="1"/>
</dbReference>
<feature type="binding site" evidence="8">
    <location>
        <begin position="247"/>
        <end position="251"/>
    </location>
    <ligand>
        <name>GTP</name>
        <dbReference type="ChEBI" id="CHEBI:37565"/>
        <label>2</label>
    </ligand>
</feature>
<dbReference type="InterPro" id="IPR032859">
    <property type="entry name" value="KH_dom-like"/>
</dbReference>
<dbReference type="Proteomes" id="UP000016649">
    <property type="component" value="Unassembled WGS sequence"/>
</dbReference>
<organism evidence="12 13">
    <name type="scientific">Treponema lecithinolyticum ATCC 700332</name>
    <dbReference type="NCBI Taxonomy" id="1321815"/>
    <lineage>
        <taxon>Bacteria</taxon>
        <taxon>Pseudomonadati</taxon>
        <taxon>Spirochaetota</taxon>
        <taxon>Spirochaetia</taxon>
        <taxon>Spirochaetales</taxon>
        <taxon>Treponemataceae</taxon>
        <taxon>Treponema</taxon>
    </lineage>
</organism>
<feature type="domain" description="EngA-type G" evidence="11">
    <location>
        <begin position="194"/>
        <end position="369"/>
    </location>
</feature>
<dbReference type="InterPro" id="IPR006073">
    <property type="entry name" value="GTP-bd"/>
</dbReference>
<reference evidence="12 13" key="1">
    <citation type="submission" date="2013-08" db="EMBL/GenBank/DDBJ databases">
        <authorList>
            <person name="Weinstock G."/>
            <person name="Sodergren E."/>
            <person name="Wylie T."/>
            <person name="Fulton L."/>
            <person name="Fulton R."/>
            <person name="Fronick C."/>
            <person name="O'Laughlin M."/>
            <person name="Godfrey J."/>
            <person name="Miner T."/>
            <person name="Herter B."/>
            <person name="Appelbaum E."/>
            <person name="Cordes M."/>
            <person name="Lek S."/>
            <person name="Wollam A."/>
            <person name="Pepin K.H."/>
            <person name="Palsikar V.B."/>
            <person name="Mitreva M."/>
            <person name="Wilson R.K."/>
        </authorList>
    </citation>
    <scope>NUCLEOTIDE SEQUENCE [LARGE SCALE GENOMIC DNA]</scope>
    <source>
        <strain evidence="12 13">ATCC 700332</strain>
    </source>
</reference>
<evidence type="ECO:0000256" key="10">
    <source>
        <dbReference type="RuleBase" id="RU004481"/>
    </source>
</evidence>
<keyword evidence="5 8" id="KW-0547">Nucleotide-binding</keyword>
<evidence type="ECO:0000256" key="8">
    <source>
        <dbReference type="HAMAP-Rule" id="MF_00195"/>
    </source>
</evidence>
<evidence type="ECO:0000256" key="7">
    <source>
        <dbReference type="ARBA" id="ARBA00032345"/>
    </source>
</evidence>
<dbReference type="InterPro" id="IPR031166">
    <property type="entry name" value="G_ENGA"/>
</dbReference>
<feature type="binding site" evidence="8">
    <location>
        <begin position="136"/>
        <end position="139"/>
    </location>
    <ligand>
        <name>GTP</name>
        <dbReference type="ChEBI" id="CHEBI:37565"/>
        <label>1</label>
    </ligand>
</feature>
<feature type="binding site" evidence="8">
    <location>
        <begin position="69"/>
        <end position="73"/>
    </location>
    <ligand>
        <name>GTP</name>
        <dbReference type="ChEBI" id="CHEBI:37565"/>
        <label>1</label>
    </ligand>
</feature>
<keyword evidence="6 8" id="KW-0342">GTP-binding</keyword>
<dbReference type="PIRSF" id="PIRSF006485">
    <property type="entry name" value="GTP-binding_EngA"/>
    <property type="match status" value="1"/>
</dbReference>
<dbReference type="SUPFAM" id="SSF52540">
    <property type="entry name" value="P-loop containing nucleoside triphosphate hydrolases"/>
    <property type="match status" value="2"/>
</dbReference>
<dbReference type="CDD" id="cd01895">
    <property type="entry name" value="EngA2"/>
    <property type="match status" value="1"/>
</dbReference>
<evidence type="ECO:0000313" key="13">
    <source>
        <dbReference type="Proteomes" id="UP000016649"/>
    </source>
</evidence>
<dbReference type="NCBIfam" id="TIGR03594">
    <property type="entry name" value="GTPase_EngA"/>
    <property type="match status" value="1"/>
</dbReference>
<dbReference type="InterPro" id="IPR016484">
    <property type="entry name" value="GTPase_Der"/>
</dbReference>
<dbReference type="PRINTS" id="PR00326">
    <property type="entry name" value="GTP1OBG"/>
</dbReference>
<protein>
    <recommendedName>
        <fullName evidence="2 8">GTPase Der</fullName>
    </recommendedName>
    <alternativeName>
        <fullName evidence="7 8">GTP-binding protein EngA</fullName>
    </alternativeName>
</protein>
<dbReference type="InterPro" id="IPR027417">
    <property type="entry name" value="P-loop_NTPase"/>
</dbReference>
<dbReference type="EMBL" id="AWVH01000005">
    <property type="protein sequence ID" value="ERJ94202.1"/>
    <property type="molecule type" value="Genomic_DNA"/>
</dbReference>
<evidence type="ECO:0000256" key="1">
    <source>
        <dbReference type="ARBA" id="ARBA00008279"/>
    </source>
</evidence>
<comment type="function">
    <text evidence="8 10">GTPase that plays an essential role in the late steps of ribosome biogenesis.</text>
</comment>